<protein>
    <submittedName>
        <fullName evidence="2">Uncharacterized protein</fullName>
    </submittedName>
</protein>
<reference evidence="2" key="1">
    <citation type="submission" date="2022-03" db="EMBL/GenBank/DDBJ databases">
        <authorList>
            <person name="Sayadi A."/>
        </authorList>
    </citation>
    <scope>NUCLEOTIDE SEQUENCE</scope>
</reference>
<sequence length="162" mass="18930">MRLLAVYLLILLYFQSADLADDCTKARFTPEDENQTLTEYKEFVKLLEEKTFNTILKNLDSCPTSKCEVDPKCEAIWIVRDRLYQKFSAYFKDENDQQKQTLDGCFCNSASREELDECTKKVRGMMTNYLNDKTDGFDKDLAQIINDNECRLFSSCCKKPEM</sequence>
<accession>A0A9P0M207</accession>
<organism evidence="2 3">
    <name type="scientific">Acanthoscelides obtectus</name>
    <name type="common">Bean weevil</name>
    <name type="synonym">Bruchus obtectus</name>
    <dbReference type="NCBI Taxonomy" id="200917"/>
    <lineage>
        <taxon>Eukaryota</taxon>
        <taxon>Metazoa</taxon>
        <taxon>Ecdysozoa</taxon>
        <taxon>Arthropoda</taxon>
        <taxon>Hexapoda</taxon>
        <taxon>Insecta</taxon>
        <taxon>Pterygota</taxon>
        <taxon>Neoptera</taxon>
        <taxon>Endopterygota</taxon>
        <taxon>Coleoptera</taxon>
        <taxon>Polyphaga</taxon>
        <taxon>Cucujiformia</taxon>
        <taxon>Chrysomeloidea</taxon>
        <taxon>Chrysomelidae</taxon>
        <taxon>Bruchinae</taxon>
        <taxon>Bruchini</taxon>
        <taxon>Acanthoscelides</taxon>
    </lineage>
</organism>
<proteinExistence type="predicted"/>
<keyword evidence="3" id="KW-1185">Reference proteome</keyword>
<name>A0A9P0M207_ACAOB</name>
<comment type="caution">
    <text evidence="2">The sequence shown here is derived from an EMBL/GenBank/DDBJ whole genome shotgun (WGS) entry which is preliminary data.</text>
</comment>
<gene>
    <name evidence="2" type="ORF">ACAOBT_LOCUS27276</name>
</gene>
<dbReference type="OrthoDB" id="6754462at2759"/>
<evidence type="ECO:0000313" key="2">
    <source>
        <dbReference type="EMBL" id="CAH2003217.1"/>
    </source>
</evidence>
<feature type="signal peptide" evidence="1">
    <location>
        <begin position="1"/>
        <end position="19"/>
    </location>
</feature>
<keyword evidence="1" id="KW-0732">Signal</keyword>
<evidence type="ECO:0000256" key="1">
    <source>
        <dbReference type="SAM" id="SignalP"/>
    </source>
</evidence>
<dbReference type="Proteomes" id="UP001152888">
    <property type="component" value="Unassembled WGS sequence"/>
</dbReference>
<dbReference type="AlphaFoldDB" id="A0A9P0M207"/>
<dbReference type="EMBL" id="CAKOFQ010007532">
    <property type="protein sequence ID" value="CAH2003217.1"/>
    <property type="molecule type" value="Genomic_DNA"/>
</dbReference>
<feature type="chain" id="PRO_5040282499" evidence="1">
    <location>
        <begin position="20"/>
        <end position="162"/>
    </location>
</feature>
<evidence type="ECO:0000313" key="3">
    <source>
        <dbReference type="Proteomes" id="UP001152888"/>
    </source>
</evidence>